<proteinExistence type="predicted"/>
<feature type="chain" id="PRO_5045095848" description="DUF2946 domain-containing protein" evidence="1">
    <location>
        <begin position="25"/>
        <end position="142"/>
    </location>
</feature>
<protein>
    <recommendedName>
        <fullName evidence="4">DUF2946 domain-containing protein</fullName>
    </recommendedName>
</protein>
<keyword evidence="3" id="KW-1185">Reference proteome</keyword>
<evidence type="ECO:0000256" key="1">
    <source>
        <dbReference type="SAM" id="SignalP"/>
    </source>
</evidence>
<dbReference type="RefSeq" id="WP_269282851.1">
    <property type="nucleotide sequence ID" value="NZ_JAPVOI010000004.1"/>
</dbReference>
<evidence type="ECO:0008006" key="4">
    <source>
        <dbReference type="Google" id="ProtNLM"/>
    </source>
</evidence>
<evidence type="ECO:0000313" key="2">
    <source>
        <dbReference type="EMBL" id="MCZ4092449.1"/>
    </source>
</evidence>
<accession>A0ABT4KKG6</accession>
<keyword evidence="1" id="KW-0732">Signal</keyword>
<gene>
    <name evidence="2" type="ORF">O3W52_20960</name>
</gene>
<organism evidence="2 3">
    <name type="scientific">Sinorhizobium psoraleae</name>
    <dbReference type="NCBI Taxonomy" id="520838"/>
    <lineage>
        <taxon>Bacteria</taxon>
        <taxon>Pseudomonadati</taxon>
        <taxon>Pseudomonadota</taxon>
        <taxon>Alphaproteobacteria</taxon>
        <taxon>Hyphomicrobiales</taxon>
        <taxon>Rhizobiaceae</taxon>
        <taxon>Sinorhizobium/Ensifer group</taxon>
        <taxon>Sinorhizobium</taxon>
    </lineage>
</organism>
<feature type="signal peptide" evidence="1">
    <location>
        <begin position="1"/>
        <end position="24"/>
    </location>
</feature>
<dbReference type="EMBL" id="JAPVOI010000004">
    <property type="protein sequence ID" value="MCZ4092449.1"/>
    <property type="molecule type" value="Genomic_DNA"/>
</dbReference>
<reference evidence="2" key="1">
    <citation type="submission" date="2022-10" db="EMBL/GenBank/DDBJ databases">
        <title>Whole genome sequencing of three plant growth promoting bacteria isolated from Vachellia tortilis subsp. raddiana in Morocco.</title>
        <authorList>
            <person name="Hnini M."/>
            <person name="Zouagui R."/>
            <person name="Zouagui H."/>
            <person name="Chemao Elfihri M.-W."/>
            <person name="Ibrahimi A."/>
            <person name="Sbabou L."/>
            <person name="Aurag J."/>
        </authorList>
    </citation>
    <scope>NUCLEOTIDE SEQUENCE</scope>
    <source>
        <strain evidence="2">LMR678</strain>
    </source>
</reference>
<dbReference type="Proteomes" id="UP001079430">
    <property type="component" value="Unassembled WGS sequence"/>
</dbReference>
<sequence length="142" mass="13961">MERLGRILAIVLLALFAAGTVAHAASATRMSFAMSPAAMAAGNVDSGHMSTGDMAAGHMGAGHMGAGDMGAGDMGDCDGCPPGDDGKASLCVQVCLAPFIAVPAAAGFELPLMAADVTASPAEELTGLIGPPESPPPRTIIL</sequence>
<comment type="caution">
    <text evidence="2">The sequence shown here is derived from an EMBL/GenBank/DDBJ whole genome shotgun (WGS) entry which is preliminary data.</text>
</comment>
<evidence type="ECO:0000313" key="3">
    <source>
        <dbReference type="Proteomes" id="UP001079430"/>
    </source>
</evidence>
<name>A0ABT4KKG6_9HYPH</name>